<reference evidence="1" key="1">
    <citation type="submission" date="2021-05" db="UniProtKB">
        <authorList>
            <consortium name="EnsemblPlants"/>
        </authorList>
    </citation>
    <scope>IDENTIFICATION</scope>
    <source>
        <strain evidence="1">subsp. malaccensis</strain>
    </source>
</reference>
<keyword evidence="2" id="KW-1185">Reference proteome</keyword>
<organism evidence="1 2">
    <name type="scientific">Musa acuminata subsp. malaccensis</name>
    <name type="common">Wild banana</name>
    <name type="synonym">Musa malaccensis</name>
    <dbReference type="NCBI Taxonomy" id="214687"/>
    <lineage>
        <taxon>Eukaryota</taxon>
        <taxon>Viridiplantae</taxon>
        <taxon>Streptophyta</taxon>
        <taxon>Embryophyta</taxon>
        <taxon>Tracheophyta</taxon>
        <taxon>Spermatophyta</taxon>
        <taxon>Magnoliopsida</taxon>
        <taxon>Liliopsida</taxon>
        <taxon>Zingiberales</taxon>
        <taxon>Musaceae</taxon>
        <taxon>Musa</taxon>
    </lineage>
</organism>
<dbReference type="EnsemblPlants" id="Ma07_t28460.1">
    <property type="protein sequence ID" value="Ma07_p28460.1"/>
    <property type="gene ID" value="Ma07_g28460"/>
</dbReference>
<dbReference type="Gramene" id="Ma07_t28460.1">
    <property type="protein sequence ID" value="Ma07_p28460.1"/>
    <property type="gene ID" value="Ma07_g28460"/>
</dbReference>
<evidence type="ECO:0000313" key="2">
    <source>
        <dbReference type="Proteomes" id="UP000012960"/>
    </source>
</evidence>
<dbReference type="InParanoid" id="A0A804K0X8"/>
<proteinExistence type="predicted"/>
<dbReference type="AlphaFoldDB" id="A0A804K0X8"/>
<evidence type="ECO:0000313" key="1">
    <source>
        <dbReference type="EnsemblPlants" id="Ma07_p28460.1"/>
    </source>
</evidence>
<protein>
    <submittedName>
        <fullName evidence="1">Uncharacterized protein</fullName>
    </submittedName>
</protein>
<accession>A0A804K0X8</accession>
<sequence length="72" mass="8116">MIVFLTNRMPKNKIHDDALKKKSPFATSDSLVDPCASLGSPDLPSSKVSRIRRIQRAERFSTNSLLGTMQRR</sequence>
<name>A0A804K0X8_MUSAM</name>
<dbReference type="Proteomes" id="UP000012960">
    <property type="component" value="Unplaced"/>
</dbReference>